<name>A0A6G1ED25_9ORYZ</name>
<keyword evidence="2" id="KW-1185">Reference proteome</keyword>
<protein>
    <submittedName>
        <fullName evidence="1">Uncharacterized protein</fullName>
    </submittedName>
</protein>
<dbReference type="AlphaFoldDB" id="A0A6G1ED25"/>
<gene>
    <name evidence="1" type="ORF">E2562_001045</name>
</gene>
<proteinExistence type="predicted"/>
<evidence type="ECO:0000313" key="2">
    <source>
        <dbReference type="Proteomes" id="UP000479710"/>
    </source>
</evidence>
<sequence>MSRRALGSHPLSKCSAGPGARGKAILFYKEMHLEDDFNLGLGGALAGGAGGSGLVGDSEEACGLGGV</sequence>
<evidence type="ECO:0000313" key="1">
    <source>
        <dbReference type="EMBL" id="KAF0922639.1"/>
    </source>
</evidence>
<dbReference type="Proteomes" id="UP000479710">
    <property type="component" value="Unassembled WGS sequence"/>
</dbReference>
<reference evidence="1 2" key="1">
    <citation type="submission" date="2019-11" db="EMBL/GenBank/DDBJ databases">
        <title>Whole genome sequence of Oryza granulata.</title>
        <authorList>
            <person name="Li W."/>
        </authorList>
    </citation>
    <scope>NUCLEOTIDE SEQUENCE [LARGE SCALE GENOMIC DNA]</scope>
    <source>
        <strain evidence="2">cv. Menghai</strain>
        <tissue evidence="1">Leaf</tissue>
    </source>
</reference>
<accession>A0A6G1ED25</accession>
<dbReference type="EMBL" id="SPHZ02000003">
    <property type="protein sequence ID" value="KAF0922639.1"/>
    <property type="molecule type" value="Genomic_DNA"/>
</dbReference>
<organism evidence="1 2">
    <name type="scientific">Oryza meyeriana var. granulata</name>
    <dbReference type="NCBI Taxonomy" id="110450"/>
    <lineage>
        <taxon>Eukaryota</taxon>
        <taxon>Viridiplantae</taxon>
        <taxon>Streptophyta</taxon>
        <taxon>Embryophyta</taxon>
        <taxon>Tracheophyta</taxon>
        <taxon>Spermatophyta</taxon>
        <taxon>Magnoliopsida</taxon>
        <taxon>Liliopsida</taxon>
        <taxon>Poales</taxon>
        <taxon>Poaceae</taxon>
        <taxon>BOP clade</taxon>
        <taxon>Oryzoideae</taxon>
        <taxon>Oryzeae</taxon>
        <taxon>Oryzinae</taxon>
        <taxon>Oryza</taxon>
        <taxon>Oryza meyeriana</taxon>
    </lineage>
</organism>
<comment type="caution">
    <text evidence="1">The sequence shown here is derived from an EMBL/GenBank/DDBJ whole genome shotgun (WGS) entry which is preliminary data.</text>
</comment>